<protein>
    <submittedName>
        <fullName evidence="11">Sugar transferase</fullName>
    </submittedName>
</protein>
<dbReference type="EMBL" id="JBHLWK010000001">
    <property type="protein sequence ID" value="MFC0202793.1"/>
    <property type="molecule type" value="Genomic_DNA"/>
</dbReference>
<comment type="similarity">
    <text evidence="2">Belongs to the bacterial sugar transferase family.</text>
</comment>
<gene>
    <name evidence="11" type="ORF">ACFFJC_00745</name>
</gene>
<evidence type="ECO:0000256" key="5">
    <source>
        <dbReference type="ARBA" id="ARBA00022692"/>
    </source>
</evidence>
<dbReference type="PANTHER" id="PTHR30576:SF4">
    <property type="entry name" value="UNDECAPRENYL-PHOSPHATE GALACTOSE PHOSPHOTRANSFERASE"/>
    <property type="match status" value="1"/>
</dbReference>
<dbReference type="Pfam" id="PF02397">
    <property type="entry name" value="Bac_transf"/>
    <property type="match status" value="1"/>
</dbReference>
<reference evidence="11 12" key="1">
    <citation type="submission" date="2024-09" db="EMBL/GenBank/DDBJ databases">
        <authorList>
            <person name="Sun Q."/>
            <person name="Mori K."/>
        </authorList>
    </citation>
    <scope>NUCLEOTIDE SEQUENCE [LARGE SCALE GENOMIC DNA]</scope>
    <source>
        <strain evidence="11 12">CCM 7706</strain>
    </source>
</reference>
<evidence type="ECO:0000313" key="12">
    <source>
        <dbReference type="Proteomes" id="UP001589798"/>
    </source>
</evidence>
<keyword evidence="8" id="KW-0270">Exopolysaccharide synthesis</keyword>
<evidence type="ECO:0000256" key="3">
    <source>
        <dbReference type="ARBA" id="ARBA00022475"/>
    </source>
</evidence>
<accession>A0ABV6CV27</accession>
<dbReference type="PANTHER" id="PTHR30576">
    <property type="entry name" value="COLANIC BIOSYNTHESIS UDP-GLUCOSE LIPID CARRIER TRANSFERASE"/>
    <property type="match status" value="1"/>
</dbReference>
<evidence type="ECO:0000256" key="2">
    <source>
        <dbReference type="ARBA" id="ARBA00006464"/>
    </source>
</evidence>
<evidence type="ECO:0000256" key="7">
    <source>
        <dbReference type="ARBA" id="ARBA00023136"/>
    </source>
</evidence>
<dbReference type="InterPro" id="IPR003362">
    <property type="entry name" value="Bact_transf"/>
</dbReference>
<dbReference type="RefSeq" id="WP_379485660.1">
    <property type="nucleotide sequence ID" value="NZ_JBHLWK010000001.1"/>
</dbReference>
<evidence type="ECO:0000313" key="11">
    <source>
        <dbReference type="EMBL" id="MFC0202793.1"/>
    </source>
</evidence>
<sequence length="259" mass="28611">MEALSTPYRDAVPASVALPFALDQIGLGDSSAPRVRAVDRIDEGRPSLANGAAHRAQRELGARAFDIGVALLAILVFLPFLILTALAITLSGPGPVLFIQPRVGRNGQTFPCLKFRSMVVDSQDVLEDLLARSTEARMEWERDQKLRCDPRITQVGAILRKTSLDELPQLFNILAGHMSVVGPRPIIAAEIPRYGPRFEAYCSVRPGLTGLWQVSGRNEVRYEARVRLDALYARRKSTWYDMAICLRTIPAVLASRGVY</sequence>
<comment type="caution">
    <text evidence="11">The sequence shown here is derived from an EMBL/GenBank/DDBJ whole genome shotgun (WGS) entry which is preliminary data.</text>
</comment>
<evidence type="ECO:0000256" key="6">
    <source>
        <dbReference type="ARBA" id="ARBA00022989"/>
    </source>
</evidence>
<keyword evidence="6 9" id="KW-1133">Transmembrane helix</keyword>
<proteinExistence type="inferred from homology"/>
<organism evidence="11 12">
    <name type="scientific">Novosphingobium soli</name>
    <dbReference type="NCBI Taxonomy" id="574956"/>
    <lineage>
        <taxon>Bacteria</taxon>
        <taxon>Pseudomonadati</taxon>
        <taxon>Pseudomonadota</taxon>
        <taxon>Alphaproteobacteria</taxon>
        <taxon>Sphingomonadales</taxon>
        <taxon>Sphingomonadaceae</taxon>
        <taxon>Novosphingobium</taxon>
    </lineage>
</organism>
<evidence type="ECO:0000256" key="1">
    <source>
        <dbReference type="ARBA" id="ARBA00004236"/>
    </source>
</evidence>
<keyword evidence="7 9" id="KW-0472">Membrane</keyword>
<dbReference type="GO" id="GO:0016740">
    <property type="term" value="F:transferase activity"/>
    <property type="evidence" value="ECO:0007669"/>
    <property type="project" value="UniProtKB-KW"/>
</dbReference>
<keyword evidence="5 9" id="KW-0812">Transmembrane</keyword>
<comment type="subcellular location">
    <subcellularLocation>
        <location evidence="1">Cell membrane</location>
    </subcellularLocation>
</comment>
<keyword evidence="4 11" id="KW-0808">Transferase</keyword>
<keyword evidence="3" id="KW-1003">Cell membrane</keyword>
<feature type="domain" description="Bacterial sugar transferase" evidence="10">
    <location>
        <begin position="63"/>
        <end position="253"/>
    </location>
</feature>
<evidence type="ECO:0000259" key="10">
    <source>
        <dbReference type="Pfam" id="PF02397"/>
    </source>
</evidence>
<evidence type="ECO:0000256" key="8">
    <source>
        <dbReference type="ARBA" id="ARBA00023169"/>
    </source>
</evidence>
<name>A0ABV6CV27_9SPHN</name>
<evidence type="ECO:0000256" key="4">
    <source>
        <dbReference type="ARBA" id="ARBA00022679"/>
    </source>
</evidence>
<feature type="transmembrane region" description="Helical" evidence="9">
    <location>
        <begin position="64"/>
        <end position="90"/>
    </location>
</feature>
<keyword evidence="12" id="KW-1185">Reference proteome</keyword>
<dbReference type="Proteomes" id="UP001589798">
    <property type="component" value="Unassembled WGS sequence"/>
</dbReference>
<evidence type="ECO:0000256" key="9">
    <source>
        <dbReference type="SAM" id="Phobius"/>
    </source>
</evidence>